<protein>
    <submittedName>
        <fullName evidence="4">IucA/IucC family siderophore biosynthesis protein</fullName>
    </submittedName>
</protein>
<accession>A0A640W9M8</accession>
<feature type="domain" description="Aerobactin siderophore biosynthesis IucA/IucC N-terminal" evidence="2">
    <location>
        <begin position="154"/>
        <end position="383"/>
    </location>
</feature>
<dbReference type="Gene3D" id="1.10.510.40">
    <property type="match status" value="1"/>
</dbReference>
<dbReference type="Gene3D" id="3.30.160.870">
    <property type="match status" value="1"/>
</dbReference>
<evidence type="ECO:0000313" key="5">
    <source>
        <dbReference type="Proteomes" id="UP000466024"/>
    </source>
</evidence>
<dbReference type="Pfam" id="PF06276">
    <property type="entry name" value="FhuF"/>
    <property type="match status" value="1"/>
</dbReference>
<dbReference type="Pfam" id="PF04183">
    <property type="entry name" value="IucA_IucC"/>
    <property type="match status" value="1"/>
</dbReference>
<dbReference type="InterPro" id="IPR043033">
    <property type="entry name" value="PvsD/AcsD-like_thumb_beta"/>
</dbReference>
<comment type="caution">
    <text evidence="4">The sequence shown here is derived from an EMBL/GenBank/DDBJ whole genome shotgun (WGS) entry which is preliminary data.</text>
</comment>
<sequence>MNVRPNTGSSRAVSDRASTHALLNCLIKEYALPNGWIAYRWPADSRGLGELRGQQGQPLDLHWPGEHGFDCCLLVDRRAYLGQHRYLSDPYVRLSGVHEWRACSFLQLAEVLIAAVAADDGEVNAELFEQMRQSERGIAEMLAANAAVQDAPRDYLASEQRLWFGHPTHPAPKARQWPDSMNSRRYSPEFQALTPLHQFSFPREGFECRTNGLATADVEAAVGRQGVEADRVVLSMHPVQAALFKQDPRATRLLADGTCRDLGESGFSAAPTASLRTWYVKDHPYFIKGSLNVRITNCVRKNAWYEIESALVIDRLFQRLKAQRDHTLASMQLAREPASVHWAPLSGDDEERRWFTEQTGIVLRENFCVDEGESRCLMAGGLFGRDVDLSPWVGRVIGDRDPVAWFEAYLEALVMPVLSLFFRHGVVLEPHLQNCVLIHDHGWPRAVLIRDFEGTKVTAEHGARWLEEGLAPRVRESLIYPRAQGWCRVAYCLFVNHLAEAILALSWHRPALGERLWLSVHAHLVSVRRRLGVSTPELDAVIAGGAIPCKTNLKVRLMGASDRQSLYVQLPSPWRREVACA</sequence>
<dbReference type="RefSeq" id="WP_149436374.1">
    <property type="nucleotide sequence ID" value="NZ_VTPX01000009.1"/>
</dbReference>
<dbReference type="InterPro" id="IPR037455">
    <property type="entry name" value="LucA/IucC-like"/>
</dbReference>
<dbReference type="Proteomes" id="UP000466024">
    <property type="component" value="Unassembled WGS sequence"/>
</dbReference>
<dbReference type="InterPro" id="IPR022770">
    <property type="entry name" value="IucA/IucC-like_C"/>
</dbReference>
<dbReference type="AlphaFoldDB" id="A0A640W9M8"/>
<keyword evidence="5" id="KW-1185">Reference proteome</keyword>
<evidence type="ECO:0000259" key="3">
    <source>
        <dbReference type="Pfam" id="PF06276"/>
    </source>
</evidence>
<dbReference type="InterPro" id="IPR007310">
    <property type="entry name" value="Aerobactin_biosyn_IucA/IucC_N"/>
</dbReference>
<feature type="domain" description="Aerobactin siderophore biosynthesis IucA/IucC-like C-terminal" evidence="3">
    <location>
        <begin position="404"/>
        <end position="563"/>
    </location>
</feature>
<dbReference type="GO" id="GO:0019290">
    <property type="term" value="P:siderophore biosynthetic process"/>
    <property type="evidence" value="ECO:0007669"/>
    <property type="project" value="InterPro"/>
</dbReference>
<dbReference type="PANTHER" id="PTHR34384:SF5">
    <property type="entry name" value="L-2,3-DIAMINOPROPANOATE--CITRATE LIGASE"/>
    <property type="match status" value="1"/>
</dbReference>
<name>A0A640W9M8_9GAMM</name>
<dbReference type="PANTHER" id="PTHR34384">
    <property type="entry name" value="L-2,3-DIAMINOPROPANOATE--CITRATE LIGASE"/>
    <property type="match status" value="1"/>
</dbReference>
<dbReference type="InterPro" id="IPR043032">
    <property type="entry name" value="PvsD/AcsD-like_thumb_helix"/>
</dbReference>
<dbReference type="GO" id="GO:0016881">
    <property type="term" value="F:acid-amino acid ligase activity"/>
    <property type="evidence" value="ECO:0007669"/>
    <property type="project" value="UniProtKB-ARBA"/>
</dbReference>
<gene>
    <name evidence="4" type="ORF">F0A16_15820</name>
</gene>
<dbReference type="Gene3D" id="1.10.150.640">
    <property type="entry name" value="AcsD, thumb domain, helical bundle"/>
    <property type="match status" value="1"/>
</dbReference>
<comment type="similarity">
    <text evidence="1">Belongs to the IucA/IucC family.</text>
</comment>
<dbReference type="Gene3D" id="2.30.30.1240">
    <property type="entry name" value="AscD, thumb domain, four stranded beta-sheet"/>
    <property type="match status" value="1"/>
</dbReference>
<organism evidence="4 5">
    <name type="scientific">Salinicola corii</name>
    <dbReference type="NCBI Taxonomy" id="2606937"/>
    <lineage>
        <taxon>Bacteria</taxon>
        <taxon>Pseudomonadati</taxon>
        <taxon>Pseudomonadota</taxon>
        <taxon>Gammaproteobacteria</taxon>
        <taxon>Oceanospirillales</taxon>
        <taxon>Halomonadaceae</taxon>
        <taxon>Salinicola</taxon>
    </lineage>
</organism>
<evidence type="ECO:0000256" key="1">
    <source>
        <dbReference type="ARBA" id="ARBA00007832"/>
    </source>
</evidence>
<evidence type="ECO:0000313" key="4">
    <source>
        <dbReference type="EMBL" id="KAA0016963.1"/>
    </source>
</evidence>
<reference evidence="4 5" key="1">
    <citation type="submission" date="2019-08" db="EMBL/GenBank/DDBJ databases">
        <title>Bioinformatics analysis of the strain L3 and L5.</title>
        <authorList>
            <person name="Li X."/>
        </authorList>
    </citation>
    <scope>NUCLEOTIDE SEQUENCE [LARGE SCALE GENOMIC DNA]</scope>
    <source>
        <strain evidence="4 5">L3</strain>
    </source>
</reference>
<proteinExistence type="inferred from homology"/>
<evidence type="ECO:0000259" key="2">
    <source>
        <dbReference type="Pfam" id="PF04183"/>
    </source>
</evidence>
<dbReference type="EMBL" id="VTPX01000009">
    <property type="protein sequence ID" value="KAA0016963.1"/>
    <property type="molecule type" value="Genomic_DNA"/>
</dbReference>